<dbReference type="SUPFAM" id="SSF143120">
    <property type="entry name" value="YefM-like"/>
    <property type="match status" value="1"/>
</dbReference>
<proteinExistence type="inferred from homology"/>
<evidence type="ECO:0000313" key="3">
    <source>
        <dbReference type="Proteomes" id="UP000037962"/>
    </source>
</evidence>
<evidence type="ECO:0008006" key="4">
    <source>
        <dbReference type="Google" id="ProtNLM"/>
    </source>
</evidence>
<protein>
    <recommendedName>
        <fullName evidence="4">Antitoxin</fullName>
    </recommendedName>
</protein>
<evidence type="ECO:0000256" key="1">
    <source>
        <dbReference type="ARBA" id="ARBA00009981"/>
    </source>
</evidence>
<dbReference type="EMBL" id="LJFS01000003">
    <property type="protein sequence ID" value="KPG36767.1"/>
    <property type="molecule type" value="Genomic_DNA"/>
</dbReference>
<dbReference type="Gene3D" id="3.40.1620.10">
    <property type="entry name" value="YefM-like domain"/>
    <property type="match status" value="1"/>
</dbReference>
<dbReference type="InterPro" id="IPR036165">
    <property type="entry name" value="YefM-like_sf"/>
</dbReference>
<dbReference type="RefSeq" id="WP_054429880.1">
    <property type="nucleotide sequence ID" value="NZ_LJFS01000003.1"/>
</dbReference>
<organism evidence="2 3">
    <name type="scientific">Mycobacteroides immunogenum</name>
    <dbReference type="NCBI Taxonomy" id="83262"/>
    <lineage>
        <taxon>Bacteria</taxon>
        <taxon>Bacillati</taxon>
        <taxon>Actinomycetota</taxon>
        <taxon>Actinomycetes</taxon>
        <taxon>Mycobacteriales</taxon>
        <taxon>Mycobacteriaceae</taxon>
        <taxon>Mycobacteroides</taxon>
    </lineage>
</organism>
<name>A0ABR5LXQ6_9MYCO</name>
<gene>
    <name evidence="2" type="ORF">AN912_04035</name>
</gene>
<accession>A0ABR5LXQ6</accession>
<comment type="caution">
    <text evidence="2">The sequence shown here is derived from an EMBL/GenBank/DDBJ whole genome shotgun (WGS) entry which is preliminary data.</text>
</comment>
<evidence type="ECO:0000313" key="2">
    <source>
        <dbReference type="EMBL" id="KPG36767.1"/>
    </source>
</evidence>
<sequence>MTSAETARMTTSELAGQLDAAVEQVTRTGQQIVIVRDGKPVAALVALEDTAPYRDEILTFLRGANCHYGNALRDEEAGLSIADAAAKRDEVELDRIGDLRHSVHQVADAEPSRTKAEAGHEDGVLRALLHFESEMSPELRQHVFARIAAVQSEFGLRETTQPLRCVTRGAQARRR</sequence>
<reference evidence="2 3" key="1">
    <citation type="submission" date="2015-09" db="EMBL/GenBank/DDBJ databases">
        <title>Genome Sequences of Mycobacterium immunogenum Isolates, Recuperated from a Chloraminated Drinking Water Distribution System Simulator Subjected to Episodes of Nitrification.</title>
        <authorList>
            <person name="Gomez-Alvarez V."/>
            <person name="Revetta R.P."/>
        </authorList>
    </citation>
    <scope>NUCLEOTIDE SEQUENCE [LARGE SCALE GENOMIC DNA]</scope>
    <source>
        <strain evidence="2 3">H076</strain>
    </source>
</reference>
<keyword evidence="3" id="KW-1185">Reference proteome</keyword>
<dbReference type="Proteomes" id="UP000037962">
    <property type="component" value="Unassembled WGS sequence"/>
</dbReference>
<comment type="similarity">
    <text evidence="1">Belongs to the phD/YefM antitoxin family.</text>
</comment>